<name>A0AAV5KK82_9ROSI</name>
<dbReference type="PANTHER" id="PTHR31672">
    <property type="entry name" value="BNACNNG10540D PROTEIN"/>
    <property type="match status" value="1"/>
</dbReference>
<gene>
    <name evidence="1" type="ORF">SLEP1_g34466</name>
</gene>
<dbReference type="EMBL" id="BPVZ01000067">
    <property type="protein sequence ID" value="GKV24929.1"/>
    <property type="molecule type" value="Genomic_DNA"/>
</dbReference>
<comment type="caution">
    <text evidence="1">The sequence shown here is derived from an EMBL/GenBank/DDBJ whole genome shotgun (WGS) entry which is preliminary data.</text>
</comment>
<reference evidence="1 2" key="1">
    <citation type="journal article" date="2021" name="Commun. Biol.">
        <title>The genome of Shorea leprosula (Dipterocarpaceae) highlights the ecological relevance of drought in aseasonal tropical rainforests.</title>
        <authorList>
            <person name="Ng K.K.S."/>
            <person name="Kobayashi M.J."/>
            <person name="Fawcett J.A."/>
            <person name="Hatakeyama M."/>
            <person name="Paape T."/>
            <person name="Ng C.H."/>
            <person name="Ang C.C."/>
            <person name="Tnah L.H."/>
            <person name="Lee C.T."/>
            <person name="Nishiyama T."/>
            <person name="Sese J."/>
            <person name="O'Brien M.J."/>
            <person name="Copetti D."/>
            <person name="Mohd Noor M.I."/>
            <person name="Ong R.C."/>
            <person name="Putra M."/>
            <person name="Sireger I.Z."/>
            <person name="Indrioko S."/>
            <person name="Kosugi Y."/>
            <person name="Izuno A."/>
            <person name="Isagi Y."/>
            <person name="Lee S.L."/>
            <person name="Shimizu K.K."/>
        </authorList>
    </citation>
    <scope>NUCLEOTIDE SEQUENCE [LARGE SCALE GENOMIC DNA]</scope>
    <source>
        <strain evidence="1">214</strain>
    </source>
</reference>
<keyword evidence="2" id="KW-1185">Reference proteome</keyword>
<sequence>MKNLDFDTDKVLVKEFLSNFTDVNGEPKYMNIFVMKLGASKSQMQNKKKATIVPSSSDIKPIEAGWPLGNACKFLQLSCAAVMDILSRLPITTLLTYKCVYKRFLHLIFDPEFAQLHLTRSAVSIMIKTLPPVNGSKRLQVAQIEDNGAGFEVRKMEFTAKDSLPTCDFGHMNSCNGLICLVGFEKDDPIYVCIWLLRDD</sequence>
<dbReference type="InterPro" id="IPR036047">
    <property type="entry name" value="F-box-like_dom_sf"/>
</dbReference>
<evidence type="ECO:0000313" key="2">
    <source>
        <dbReference type="Proteomes" id="UP001054252"/>
    </source>
</evidence>
<dbReference type="SUPFAM" id="SSF81383">
    <property type="entry name" value="F-box domain"/>
    <property type="match status" value="1"/>
</dbReference>
<dbReference type="Proteomes" id="UP001054252">
    <property type="component" value="Unassembled WGS sequence"/>
</dbReference>
<dbReference type="AlphaFoldDB" id="A0AAV5KK82"/>
<dbReference type="PANTHER" id="PTHR31672:SF13">
    <property type="entry name" value="F-BOX PROTEIN CPR30-LIKE"/>
    <property type="match status" value="1"/>
</dbReference>
<protein>
    <submittedName>
        <fullName evidence="1">Uncharacterized protein</fullName>
    </submittedName>
</protein>
<organism evidence="1 2">
    <name type="scientific">Rubroshorea leprosula</name>
    <dbReference type="NCBI Taxonomy" id="152421"/>
    <lineage>
        <taxon>Eukaryota</taxon>
        <taxon>Viridiplantae</taxon>
        <taxon>Streptophyta</taxon>
        <taxon>Embryophyta</taxon>
        <taxon>Tracheophyta</taxon>
        <taxon>Spermatophyta</taxon>
        <taxon>Magnoliopsida</taxon>
        <taxon>eudicotyledons</taxon>
        <taxon>Gunneridae</taxon>
        <taxon>Pentapetalae</taxon>
        <taxon>rosids</taxon>
        <taxon>malvids</taxon>
        <taxon>Malvales</taxon>
        <taxon>Dipterocarpaceae</taxon>
        <taxon>Rubroshorea</taxon>
    </lineage>
</organism>
<proteinExistence type="predicted"/>
<dbReference type="InterPro" id="IPR050796">
    <property type="entry name" value="SCF_F-box_component"/>
</dbReference>
<evidence type="ECO:0000313" key="1">
    <source>
        <dbReference type="EMBL" id="GKV24929.1"/>
    </source>
</evidence>
<accession>A0AAV5KK82</accession>